<sequence>MFASLPMYDRVENAAAHDALWAGVCDRLDMARTPLDRDTYYEDGWARPDLFFGHICNLPYRAVFSDRVTPLGCSDYGLQDTPAGYYHSLFVVRAEDAPRGLVPATLGRFAYNDALSQSGWGAPLAAVTAQGLRFHTTIRTGAHIDSLHAVADGHADLAAIDAVSWRMFDAWEPRARDLRVIGRTRATPGQMFITGKDHDPAPIRAALVDTIANLPTDHATTLGLRGIIDLPPRAFDIPLPDAPRPSANGTLQSATNSALIA</sequence>
<accession>A0ABS9CTF3</accession>
<keyword evidence="3" id="KW-1185">Reference proteome</keyword>
<dbReference type="Pfam" id="PF12974">
    <property type="entry name" value="Phosphonate-bd"/>
    <property type="match status" value="1"/>
</dbReference>
<evidence type="ECO:0000313" key="2">
    <source>
        <dbReference type="EMBL" id="MCF2870129.1"/>
    </source>
</evidence>
<gene>
    <name evidence="2" type="ORF">L0664_03535</name>
</gene>
<dbReference type="PANTHER" id="PTHR35841">
    <property type="entry name" value="PHOSPHONATES-BINDING PERIPLASMIC PROTEIN"/>
    <property type="match status" value="1"/>
</dbReference>
<name>A0ABS9CTF3_9RHOB</name>
<reference evidence="2 3" key="1">
    <citation type="submission" date="2022-01" db="EMBL/GenBank/DDBJ databases">
        <title>Octadecabacter sp. nov., isolated from a marine alga.</title>
        <authorList>
            <person name="Jin M.S."/>
            <person name="Kim H.M."/>
            <person name="Han D.M."/>
            <person name="Jung J.J."/>
            <person name="Jeon C.O."/>
        </authorList>
    </citation>
    <scope>NUCLEOTIDE SEQUENCE [LARGE SCALE GENOMIC DNA]</scope>
    <source>
        <strain evidence="2 3">G9-8</strain>
    </source>
</reference>
<organism evidence="2 3">
    <name type="scientific">Octadecabacter dasysiphoniae</name>
    <dbReference type="NCBI Taxonomy" id="2909341"/>
    <lineage>
        <taxon>Bacteria</taxon>
        <taxon>Pseudomonadati</taxon>
        <taxon>Pseudomonadota</taxon>
        <taxon>Alphaproteobacteria</taxon>
        <taxon>Rhodobacterales</taxon>
        <taxon>Roseobacteraceae</taxon>
        <taxon>Octadecabacter</taxon>
    </lineage>
</organism>
<proteinExistence type="predicted"/>
<dbReference type="RefSeq" id="WP_235224243.1">
    <property type="nucleotide sequence ID" value="NZ_JAKGAQ010000001.1"/>
</dbReference>
<dbReference type="SUPFAM" id="SSF53850">
    <property type="entry name" value="Periplasmic binding protein-like II"/>
    <property type="match status" value="1"/>
</dbReference>
<protein>
    <submittedName>
        <fullName evidence="2">PhnD/SsuA/transferrin family substrate-binding protein</fullName>
    </submittedName>
</protein>
<dbReference type="Gene3D" id="3.40.190.10">
    <property type="entry name" value="Periplasmic binding protein-like II"/>
    <property type="match status" value="1"/>
</dbReference>
<comment type="caution">
    <text evidence="2">The sequence shown here is derived from an EMBL/GenBank/DDBJ whole genome shotgun (WGS) entry which is preliminary data.</text>
</comment>
<feature type="region of interest" description="Disordered" evidence="1">
    <location>
        <begin position="240"/>
        <end position="261"/>
    </location>
</feature>
<dbReference type="PANTHER" id="PTHR35841:SF1">
    <property type="entry name" value="PHOSPHONATES-BINDING PERIPLASMIC PROTEIN"/>
    <property type="match status" value="1"/>
</dbReference>
<dbReference type="EMBL" id="JAKGAQ010000001">
    <property type="protein sequence ID" value="MCF2870129.1"/>
    <property type="molecule type" value="Genomic_DNA"/>
</dbReference>
<evidence type="ECO:0000313" key="3">
    <source>
        <dbReference type="Proteomes" id="UP001200557"/>
    </source>
</evidence>
<feature type="compositionally biased region" description="Polar residues" evidence="1">
    <location>
        <begin position="247"/>
        <end position="261"/>
    </location>
</feature>
<evidence type="ECO:0000256" key="1">
    <source>
        <dbReference type="SAM" id="MobiDB-lite"/>
    </source>
</evidence>
<dbReference type="Proteomes" id="UP001200557">
    <property type="component" value="Unassembled WGS sequence"/>
</dbReference>